<organism evidence="2 3">
    <name type="scientific">Pontiella agarivorans</name>
    <dbReference type="NCBI Taxonomy" id="3038953"/>
    <lineage>
        <taxon>Bacteria</taxon>
        <taxon>Pseudomonadati</taxon>
        <taxon>Kiritimatiellota</taxon>
        <taxon>Kiritimatiellia</taxon>
        <taxon>Kiritimatiellales</taxon>
        <taxon>Pontiellaceae</taxon>
        <taxon>Pontiella</taxon>
    </lineage>
</organism>
<evidence type="ECO:0000256" key="1">
    <source>
        <dbReference type="SAM" id="SignalP"/>
    </source>
</evidence>
<accession>A0ABU5MWV9</accession>
<evidence type="ECO:0000313" key="3">
    <source>
        <dbReference type="Proteomes" id="UP001290861"/>
    </source>
</evidence>
<keyword evidence="1" id="KW-0732">Signal</keyword>
<dbReference type="EMBL" id="JARVCO010000010">
    <property type="protein sequence ID" value="MDZ8118704.1"/>
    <property type="molecule type" value="Genomic_DNA"/>
</dbReference>
<sequence>MNLKFFTLATVLAATAVQAQTVVIDSLDRNGTLTATVPSNSVYTIEWKGALDGPGDWKDSWYQHRDMLSSNGMIEAEIPMFFRLTCQTNNALIHVPVGRIYHYHVTNQDPGTDFWRRDVHVMGDTYMPHQTNNYRTIWTEDWYSAPNVIPVGAQARSSSYLRVDENGVYVLDSEYDRGPMQEDLLWSNGTVGTTWSYAASTPHTTIQSEIVATNVTVTIGTTNYTGCIQIESIGEDQPWLSDYPERRYIEWIQPNGYLVRSENYWVEEQYTNLTPIVTELQSWTDE</sequence>
<keyword evidence="3" id="KW-1185">Reference proteome</keyword>
<feature type="chain" id="PRO_5045529796" evidence="1">
    <location>
        <begin position="20"/>
        <end position="286"/>
    </location>
</feature>
<name>A0ABU5MWV9_9BACT</name>
<dbReference type="Proteomes" id="UP001290861">
    <property type="component" value="Unassembled WGS sequence"/>
</dbReference>
<comment type="caution">
    <text evidence="2">The sequence shown here is derived from an EMBL/GenBank/DDBJ whole genome shotgun (WGS) entry which is preliminary data.</text>
</comment>
<protein>
    <submittedName>
        <fullName evidence="2">Uncharacterized protein</fullName>
    </submittedName>
</protein>
<feature type="signal peptide" evidence="1">
    <location>
        <begin position="1"/>
        <end position="19"/>
    </location>
</feature>
<reference evidence="2 3" key="1">
    <citation type="journal article" date="2024" name="Appl. Environ. Microbiol.">
        <title>Pontiella agarivorans sp. nov., a novel marine anaerobic bacterium capable of degrading macroalgal polysaccharides and fixing nitrogen.</title>
        <authorList>
            <person name="Liu N."/>
            <person name="Kivenson V."/>
            <person name="Peng X."/>
            <person name="Cui Z."/>
            <person name="Lankiewicz T.S."/>
            <person name="Gosselin K.M."/>
            <person name="English C.J."/>
            <person name="Blair E.M."/>
            <person name="O'Malley M.A."/>
            <person name="Valentine D.L."/>
        </authorList>
    </citation>
    <scope>NUCLEOTIDE SEQUENCE [LARGE SCALE GENOMIC DNA]</scope>
    <source>
        <strain evidence="2 3">NLcol2</strain>
    </source>
</reference>
<gene>
    <name evidence="2" type="ORF">P9H32_08685</name>
</gene>
<proteinExistence type="predicted"/>
<dbReference type="RefSeq" id="WP_322608502.1">
    <property type="nucleotide sequence ID" value="NZ_JARVCO010000010.1"/>
</dbReference>
<evidence type="ECO:0000313" key="2">
    <source>
        <dbReference type="EMBL" id="MDZ8118704.1"/>
    </source>
</evidence>